<dbReference type="EMBL" id="SDEE01000363">
    <property type="protein sequence ID" value="RXW17182.1"/>
    <property type="molecule type" value="Genomic_DNA"/>
</dbReference>
<dbReference type="AlphaFoldDB" id="A0A4Q2DDP6"/>
<accession>A0A4Q2DDP6</accession>
<comment type="caution">
    <text evidence="8">The sequence shown here is derived from an EMBL/GenBank/DDBJ whole genome shotgun (WGS) entry which is preliminary data.</text>
</comment>
<dbReference type="InterPro" id="IPR007052">
    <property type="entry name" value="CS_dom"/>
</dbReference>
<dbReference type="PANTHER" id="PTHR21664">
    <property type="entry name" value="CHRONIC MYELOGENOUS LEUKEMIA TUMOR ANTIGEN 66"/>
    <property type="match status" value="1"/>
</dbReference>
<keyword evidence="4" id="KW-0963">Cytoplasm</keyword>
<evidence type="ECO:0000256" key="4">
    <source>
        <dbReference type="ARBA" id="ARBA00022490"/>
    </source>
</evidence>
<evidence type="ECO:0000256" key="5">
    <source>
        <dbReference type="ARBA" id="ARBA00023242"/>
    </source>
</evidence>
<evidence type="ECO:0000256" key="2">
    <source>
        <dbReference type="ARBA" id="ARBA00004496"/>
    </source>
</evidence>
<evidence type="ECO:0000256" key="3">
    <source>
        <dbReference type="ARBA" id="ARBA00018915"/>
    </source>
</evidence>
<dbReference type="PANTHER" id="PTHR21664:SF1">
    <property type="entry name" value="NUDC DOMAIN-CONTAINING PROTEIN 1"/>
    <property type="match status" value="1"/>
</dbReference>
<dbReference type="InterPro" id="IPR037895">
    <property type="entry name" value="NUDCD1"/>
</dbReference>
<sequence length="580" mass="63186">MQSRITHNHLSIDSETNQAVYVDSNYRIILTEFNGDTPSFRVVYEMPVPIQSEAATIHREYPSARFLGPTLVMASDGDGDLYVLSLPLQNQGQSPRIGTFILAVDGQTTPFKIHYCHRINPTTAVAVISSKSKASTTTFDSKKHAGGGSVFDVRAIRINLFSLRPDSPSKEMDILWHRQGEDVPILVQYVANLDGHMLVGGSTYPDPNVVIPPPYEPSPEEIAPIPRANENPEKSDSPIKPPPYSWTQTSDSITIAIPLPSSTSKDIVKVSFSPKTLTVHVDYRASTSIPIPRYSAKELWATISPSSSFWTWDREAEHAYGVLSLHMEKQHEGTRWMQVFASSPSGGSNANSDEDDVPETLDPSELWQIRESLEKYTSSLRDGGDGSGLGLGSGVPSLASGEIDEEVDMTVGRQAYLTWVSSDGSTPTWFDLREQIPFQLLATSLPGLEEHNGMSVVVKNNLDGLVFTLNSMDAAKPIWNHASTYSAVAFVLASKRDTRFTHLVPSKAIAAFESGSGNRGGNVYIYRPAGKKDIWAKQTILKVDDGQGGSLLGVGAVTGKDGDAMIVCLFEGELVTINGI</sequence>
<organism evidence="8 9">
    <name type="scientific">Candolleomyces aberdarensis</name>
    <dbReference type="NCBI Taxonomy" id="2316362"/>
    <lineage>
        <taxon>Eukaryota</taxon>
        <taxon>Fungi</taxon>
        <taxon>Dikarya</taxon>
        <taxon>Basidiomycota</taxon>
        <taxon>Agaricomycotina</taxon>
        <taxon>Agaricomycetes</taxon>
        <taxon>Agaricomycetidae</taxon>
        <taxon>Agaricales</taxon>
        <taxon>Agaricineae</taxon>
        <taxon>Psathyrellaceae</taxon>
        <taxon>Candolleomyces</taxon>
    </lineage>
</organism>
<keyword evidence="5" id="KW-0539">Nucleus</keyword>
<evidence type="ECO:0000256" key="1">
    <source>
        <dbReference type="ARBA" id="ARBA00004123"/>
    </source>
</evidence>
<dbReference type="InterPro" id="IPR008978">
    <property type="entry name" value="HSP20-like_chaperone"/>
</dbReference>
<reference evidence="8 9" key="1">
    <citation type="submission" date="2019-01" db="EMBL/GenBank/DDBJ databases">
        <title>Draft genome sequence of Psathyrella aberdarensis IHI B618.</title>
        <authorList>
            <person name="Buettner E."/>
            <person name="Kellner H."/>
        </authorList>
    </citation>
    <scope>NUCLEOTIDE SEQUENCE [LARGE SCALE GENOMIC DNA]</scope>
    <source>
        <strain evidence="8 9">IHI B618</strain>
    </source>
</reference>
<dbReference type="Proteomes" id="UP000290288">
    <property type="component" value="Unassembled WGS sequence"/>
</dbReference>
<dbReference type="PROSITE" id="PS51203">
    <property type="entry name" value="CS"/>
    <property type="match status" value="1"/>
</dbReference>
<dbReference type="OrthoDB" id="428655at2759"/>
<feature type="domain" description="CS" evidence="7">
    <location>
        <begin position="239"/>
        <end position="340"/>
    </location>
</feature>
<protein>
    <recommendedName>
        <fullName evidence="3">NudC domain-containing protein 1</fullName>
    </recommendedName>
</protein>
<dbReference type="GO" id="GO:0005737">
    <property type="term" value="C:cytoplasm"/>
    <property type="evidence" value="ECO:0007669"/>
    <property type="project" value="UniProtKB-SubCell"/>
</dbReference>
<dbReference type="SUPFAM" id="SSF49764">
    <property type="entry name" value="HSP20-like chaperones"/>
    <property type="match status" value="1"/>
</dbReference>
<evidence type="ECO:0000313" key="8">
    <source>
        <dbReference type="EMBL" id="RXW17182.1"/>
    </source>
</evidence>
<evidence type="ECO:0000259" key="7">
    <source>
        <dbReference type="PROSITE" id="PS51203"/>
    </source>
</evidence>
<proteinExistence type="predicted"/>
<evidence type="ECO:0000313" key="9">
    <source>
        <dbReference type="Proteomes" id="UP000290288"/>
    </source>
</evidence>
<dbReference type="STRING" id="2316362.A0A4Q2DDP6"/>
<comment type="subcellular location">
    <subcellularLocation>
        <location evidence="2">Cytoplasm</location>
    </subcellularLocation>
    <subcellularLocation>
        <location evidence="1">Nucleus</location>
    </subcellularLocation>
</comment>
<evidence type="ECO:0000256" key="6">
    <source>
        <dbReference type="SAM" id="MobiDB-lite"/>
    </source>
</evidence>
<dbReference type="GO" id="GO:0005634">
    <property type="term" value="C:nucleus"/>
    <property type="evidence" value="ECO:0007669"/>
    <property type="project" value="UniProtKB-SubCell"/>
</dbReference>
<dbReference type="Pfam" id="PF04969">
    <property type="entry name" value="CS"/>
    <property type="match status" value="1"/>
</dbReference>
<feature type="compositionally biased region" description="Low complexity" evidence="6">
    <location>
        <begin position="341"/>
        <end position="351"/>
    </location>
</feature>
<name>A0A4Q2DDP6_9AGAR</name>
<keyword evidence="9" id="KW-1185">Reference proteome</keyword>
<dbReference type="CDD" id="cd06467">
    <property type="entry name" value="p23_NUDC_like"/>
    <property type="match status" value="1"/>
</dbReference>
<feature type="region of interest" description="Disordered" evidence="6">
    <location>
        <begin position="212"/>
        <end position="244"/>
    </location>
</feature>
<gene>
    <name evidence="8" type="ORF">EST38_g8675</name>
</gene>
<feature type="region of interest" description="Disordered" evidence="6">
    <location>
        <begin position="340"/>
        <end position="360"/>
    </location>
</feature>
<dbReference type="Gene3D" id="2.60.40.790">
    <property type="match status" value="1"/>
</dbReference>